<organism evidence="1 2">
    <name type="scientific">Violaceomyces palustris</name>
    <dbReference type="NCBI Taxonomy" id="1673888"/>
    <lineage>
        <taxon>Eukaryota</taxon>
        <taxon>Fungi</taxon>
        <taxon>Dikarya</taxon>
        <taxon>Basidiomycota</taxon>
        <taxon>Ustilaginomycotina</taxon>
        <taxon>Ustilaginomycetes</taxon>
        <taxon>Violaceomycetales</taxon>
        <taxon>Violaceomycetaceae</taxon>
        <taxon>Violaceomyces</taxon>
    </lineage>
</organism>
<accession>A0ACD0NM36</accession>
<gene>
    <name evidence="1" type="ORF">IE53DRAFT_4600</name>
</gene>
<proteinExistence type="predicted"/>
<reference evidence="1 2" key="1">
    <citation type="journal article" date="2018" name="Mol. Biol. Evol.">
        <title>Broad Genomic Sampling Reveals a Smut Pathogenic Ancestry of the Fungal Clade Ustilaginomycotina.</title>
        <authorList>
            <person name="Kijpornyongpan T."/>
            <person name="Mondo S.J."/>
            <person name="Barry K."/>
            <person name="Sandor L."/>
            <person name="Lee J."/>
            <person name="Lipzen A."/>
            <person name="Pangilinan J."/>
            <person name="LaButti K."/>
            <person name="Hainaut M."/>
            <person name="Henrissat B."/>
            <person name="Grigoriev I.V."/>
            <person name="Spatafora J.W."/>
            <person name="Aime M.C."/>
        </authorList>
    </citation>
    <scope>NUCLEOTIDE SEQUENCE [LARGE SCALE GENOMIC DNA]</scope>
    <source>
        <strain evidence="1 2">SA 807</strain>
    </source>
</reference>
<sequence length="552" mass="61044">MSTSSLDNEKTKRTVGSTWNLTKETTGASGMVEGYDAPKPSRMTMRAQVLGLAICVGGFLFGYDIGVISSCYIMKPFVLAFGGTCDAETGACALSAGRQSIINSSLSIGTFTGALLQAPFSDHIGRKRSMILWSLVFTLGAVIQTATINSYPQFSVGRAIAGLGVGALSGLCPLYLGETAPKHVRGAMVAGYQLLIIFGIFVSYGVGWATQNFHESSASWKIPVGLQLLWGVSLFSIMTLLPESPRYELQKERTERAREVMAAMRGIELREVNGELRGDKWMEAELREMKEAIDIENVEFKGRSYISSYLLCFSKKQQMWKRTLNGIMLQTIQQLNGQNFYYYYGSTFFSKAAVSLNAYQIQFILGAVSLVMTIPALIGVEKLGRRQSLLIGALLQAACAFIVAFVGRYALAPDGTPADRLTSSQKSAGNAFIAFAVLHVSFFSMFWGPTPWIYLSENYPQFIRGKCISLGSASNWIWNFLLSYFSPLVAEDYDSFIMLIFGSVLVFGFFYTYLMVPEVKGLSLEEVDELYEQRVPPWRSASWTPPTRLVKE</sequence>
<keyword evidence="2" id="KW-1185">Reference proteome</keyword>
<name>A0ACD0NM36_9BASI</name>
<protein>
    <submittedName>
        <fullName evidence="1">Monosaccharide transporter</fullName>
    </submittedName>
</protein>
<dbReference type="EMBL" id="KZ820691">
    <property type="protein sequence ID" value="PWN46815.1"/>
    <property type="molecule type" value="Genomic_DNA"/>
</dbReference>
<dbReference type="Proteomes" id="UP000245626">
    <property type="component" value="Unassembled WGS sequence"/>
</dbReference>
<evidence type="ECO:0000313" key="1">
    <source>
        <dbReference type="EMBL" id="PWN46815.1"/>
    </source>
</evidence>
<evidence type="ECO:0000313" key="2">
    <source>
        <dbReference type="Proteomes" id="UP000245626"/>
    </source>
</evidence>